<gene>
    <name evidence="2" type="ORF">BTA35_0211265</name>
</gene>
<dbReference type="RefSeq" id="WP_078319921.1">
    <property type="nucleotide sequence ID" value="NZ_FXTS01000005.1"/>
</dbReference>
<proteinExistence type="predicted"/>
<accession>A0A1T1HAI5</accession>
<feature type="transmembrane region" description="Helical" evidence="1">
    <location>
        <begin position="18"/>
        <end position="36"/>
    </location>
</feature>
<keyword evidence="1" id="KW-0472">Membrane</keyword>
<reference evidence="2" key="1">
    <citation type="submission" date="2017-02" db="EMBL/GenBank/DDBJ databases">
        <title>Draft Genome Sequence of the Salt Water Bacterium Oceanospirillum linum ATCC 11336.</title>
        <authorList>
            <person name="Trachtenberg A.M."/>
            <person name="Carney J.G."/>
            <person name="Linnane J.D."/>
            <person name="Rheaume B.A."/>
            <person name="Pitts N.L."/>
            <person name="Mykles D.L."/>
            <person name="Maclea K.S."/>
        </authorList>
    </citation>
    <scope>NUCLEOTIDE SEQUENCE [LARGE SCALE GENOMIC DNA]</scope>
    <source>
        <strain evidence="2">ATCC 11336</strain>
    </source>
</reference>
<dbReference type="AlphaFoldDB" id="A0A1T1HAI5"/>
<dbReference type="Proteomes" id="UP000190064">
    <property type="component" value="Unassembled WGS sequence"/>
</dbReference>
<evidence type="ECO:0008006" key="4">
    <source>
        <dbReference type="Google" id="ProtNLM"/>
    </source>
</evidence>
<evidence type="ECO:0000256" key="1">
    <source>
        <dbReference type="SAM" id="Phobius"/>
    </source>
</evidence>
<evidence type="ECO:0000313" key="3">
    <source>
        <dbReference type="Proteomes" id="UP000190064"/>
    </source>
</evidence>
<protein>
    <recommendedName>
        <fullName evidence="4">DUF3047 domain-containing protein</fullName>
    </recommendedName>
</protein>
<dbReference type="STRING" id="966.BTA35_0211265"/>
<sequence length="232" mass="26052">MRLISHCFVNRAPGFSGVFPRVFTFIVSLLMAAMVAERAQAESSLRFTPDQIIGWQAKEFEGHTAYQLKQVSENNVVQALSQGTASGLFYETEIDLNKTPYLSWRWKVTQLPELGDEKIKSGDDFAARVYIVVNDGWTFLSTKAISYVWSAKSPEGDEWANPFTGSSAMMVSVRQQEAGEDWYTEKRNLKADLKRLFGKDIETVKAVAIMTDTDNSQSSAEAWYGDLVFSAQ</sequence>
<dbReference type="EMBL" id="MTSD02000004">
    <property type="protein sequence ID" value="OOV86869.1"/>
    <property type="molecule type" value="Genomic_DNA"/>
</dbReference>
<evidence type="ECO:0000313" key="2">
    <source>
        <dbReference type="EMBL" id="OOV86869.1"/>
    </source>
</evidence>
<dbReference type="Pfam" id="PF11249">
    <property type="entry name" value="DUF3047"/>
    <property type="match status" value="1"/>
</dbReference>
<dbReference type="InterPro" id="IPR021409">
    <property type="entry name" value="DUF3047"/>
</dbReference>
<name>A0A1T1HAI5_OCELI</name>
<organism evidence="2 3">
    <name type="scientific">Oceanospirillum linum</name>
    <dbReference type="NCBI Taxonomy" id="966"/>
    <lineage>
        <taxon>Bacteria</taxon>
        <taxon>Pseudomonadati</taxon>
        <taxon>Pseudomonadota</taxon>
        <taxon>Gammaproteobacteria</taxon>
        <taxon>Oceanospirillales</taxon>
        <taxon>Oceanospirillaceae</taxon>
        <taxon>Oceanospirillum</taxon>
    </lineage>
</organism>
<keyword evidence="1" id="KW-1133">Transmembrane helix</keyword>
<comment type="caution">
    <text evidence="2">The sequence shown here is derived from an EMBL/GenBank/DDBJ whole genome shotgun (WGS) entry which is preliminary data.</text>
</comment>
<keyword evidence="1" id="KW-0812">Transmembrane</keyword>
<keyword evidence="3" id="KW-1185">Reference proteome</keyword>